<dbReference type="EMBL" id="JAOPHQ010005134">
    <property type="protein sequence ID" value="KAK0136668.1"/>
    <property type="molecule type" value="Genomic_DNA"/>
</dbReference>
<proteinExistence type="predicted"/>
<protein>
    <submittedName>
        <fullName evidence="1">Uncharacterized protein</fullName>
    </submittedName>
</protein>
<dbReference type="SUPFAM" id="SSF50630">
    <property type="entry name" value="Acid proteases"/>
    <property type="match status" value="1"/>
</dbReference>
<dbReference type="Proteomes" id="UP001174136">
    <property type="component" value="Unassembled WGS sequence"/>
</dbReference>
<evidence type="ECO:0000313" key="2">
    <source>
        <dbReference type="Proteomes" id="UP001174136"/>
    </source>
</evidence>
<dbReference type="AlphaFoldDB" id="A0AA47NTK9"/>
<dbReference type="Gene3D" id="2.40.70.10">
    <property type="entry name" value="Acid Proteases"/>
    <property type="match status" value="1"/>
</dbReference>
<organism evidence="1 2">
    <name type="scientific">Merluccius polli</name>
    <name type="common">Benguela hake</name>
    <name type="synonym">Merluccius cadenati</name>
    <dbReference type="NCBI Taxonomy" id="89951"/>
    <lineage>
        <taxon>Eukaryota</taxon>
        <taxon>Metazoa</taxon>
        <taxon>Chordata</taxon>
        <taxon>Craniata</taxon>
        <taxon>Vertebrata</taxon>
        <taxon>Euteleostomi</taxon>
        <taxon>Actinopterygii</taxon>
        <taxon>Neopterygii</taxon>
        <taxon>Teleostei</taxon>
        <taxon>Neoteleostei</taxon>
        <taxon>Acanthomorphata</taxon>
        <taxon>Zeiogadaria</taxon>
        <taxon>Gadariae</taxon>
        <taxon>Gadiformes</taxon>
        <taxon>Gadoidei</taxon>
        <taxon>Merlucciidae</taxon>
        <taxon>Merluccius</taxon>
    </lineage>
</organism>
<evidence type="ECO:0000313" key="1">
    <source>
        <dbReference type="EMBL" id="KAK0136668.1"/>
    </source>
</evidence>
<dbReference type="InterPro" id="IPR021109">
    <property type="entry name" value="Peptidase_aspartic_dom_sf"/>
</dbReference>
<comment type="caution">
    <text evidence="1">The sequence shown here is derived from an EMBL/GenBank/DDBJ whole genome shotgun (WGS) entry which is preliminary data.</text>
</comment>
<name>A0AA47NTK9_MERPO</name>
<accession>A0AA47NTK9</accession>
<gene>
    <name evidence="1" type="ORF">N1851_027171</name>
</gene>
<keyword evidence="2" id="KW-1185">Reference proteome</keyword>
<sequence>MGGVKVPCLVDTGSMVSTISESFFRQNFEPWGQERLQSCHWLQLRAANGLEIPYIGYLELEVRLCGKLMSSCGVLIVRDTPGGVPSQVPGVLGMNIIRKCYQELFGQHGLALFSQPCVSGSPEPVVQALQQCHCASTKAPQPSPGKVKVRGKRAWRIPGGIMKIVAATCSEAFSESTVLFEPLDVGLPADSPPAEQSPSEDGCLDYDLLVLRQETPEPHFVVPLAPPPVVIPTTPRVLLSPSGRDTGLQGQLLAITLIVIIFHSPVDRRLLLLCLCPMQFLHGSGLGVNNWCLHCFVHRRGDDAKRRGRMWQSRDPWALTNTAANHGGGAQHYKGDDPRPPVLSLLYDL</sequence>
<reference evidence="1" key="1">
    <citation type="journal article" date="2023" name="Front. Mar. Sci.">
        <title>A new Merluccius polli reference genome to investigate the effects of global change in West African waters.</title>
        <authorList>
            <person name="Mateo J.L."/>
            <person name="Blanco-Fernandez C."/>
            <person name="Garcia-Vazquez E."/>
            <person name="Machado-Schiaffino G."/>
        </authorList>
    </citation>
    <scope>NUCLEOTIDE SEQUENCE</scope>
    <source>
        <strain evidence="1">C29</strain>
        <tissue evidence="1">Fin</tissue>
    </source>
</reference>